<protein>
    <recommendedName>
        <fullName evidence="5">pyranose dehydrogenase (acceptor)</fullName>
        <ecNumber evidence="5">1.1.99.29</ecNumber>
    </recommendedName>
</protein>
<name>A0A9W8J1B1_9AGAR</name>
<dbReference type="InterPro" id="IPR012132">
    <property type="entry name" value="GMC_OxRdtase"/>
</dbReference>
<evidence type="ECO:0000256" key="16">
    <source>
        <dbReference type="PIRSR" id="PIRSR000137-2"/>
    </source>
</evidence>
<dbReference type="InterPro" id="IPR007867">
    <property type="entry name" value="GMC_OxRtase_C"/>
</dbReference>
<evidence type="ECO:0000256" key="5">
    <source>
        <dbReference type="ARBA" id="ARBA00013177"/>
    </source>
</evidence>
<dbReference type="InterPro" id="IPR000172">
    <property type="entry name" value="GMC_OxRdtase_N"/>
</dbReference>
<feature type="non-terminal residue" evidence="18">
    <location>
        <position position="1"/>
    </location>
</feature>
<dbReference type="OrthoDB" id="269227at2759"/>
<dbReference type="PANTHER" id="PTHR11552:SF147">
    <property type="entry name" value="CHOLINE DEHYDROGENASE, MITOCHONDRIAL"/>
    <property type="match status" value="1"/>
</dbReference>
<evidence type="ECO:0000256" key="3">
    <source>
        <dbReference type="ARBA" id="ARBA00010790"/>
    </source>
</evidence>
<evidence type="ECO:0000259" key="17">
    <source>
        <dbReference type="PROSITE" id="PS00624"/>
    </source>
</evidence>
<evidence type="ECO:0000313" key="19">
    <source>
        <dbReference type="Proteomes" id="UP001140091"/>
    </source>
</evidence>
<keyword evidence="6" id="KW-0964">Secreted</keyword>
<gene>
    <name evidence="18" type="ORF">H1R20_g12601</name>
</gene>
<accession>A0A9W8J1B1</accession>
<evidence type="ECO:0000256" key="15">
    <source>
        <dbReference type="PIRSR" id="PIRSR000137-1"/>
    </source>
</evidence>
<dbReference type="GO" id="GO:0005576">
    <property type="term" value="C:extracellular region"/>
    <property type="evidence" value="ECO:0007669"/>
    <property type="project" value="UniProtKB-SubCell"/>
</dbReference>
<comment type="caution">
    <text evidence="18">The sequence shown here is derived from an EMBL/GenBank/DDBJ whole genome shotgun (WGS) entry which is preliminary data.</text>
</comment>
<evidence type="ECO:0000256" key="13">
    <source>
        <dbReference type="ARBA" id="ARBA00034050"/>
    </source>
</evidence>
<evidence type="ECO:0000256" key="1">
    <source>
        <dbReference type="ARBA" id="ARBA00001974"/>
    </source>
</evidence>
<dbReference type="EC" id="1.1.99.29" evidence="5"/>
<dbReference type="Proteomes" id="UP001140091">
    <property type="component" value="Unassembled WGS sequence"/>
</dbReference>
<reference evidence="18" key="1">
    <citation type="submission" date="2022-06" db="EMBL/GenBank/DDBJ databases">
        <title>Genome Sequence of Candolleomyces eurysporus.</title>
        <authorList>
            <person name="Buettner E."/>
        </authorList>
    </citation>
    <scope>NUCLEOTIDE SEQUENCE</scope>
    <source>
        <strain evidence="18">VTCC 930004</strain>
    </source>
</reference>
<dbReference type="SUPFAM" id="SSF51905">
    <property type="entry name" value="FAD/NAD(P)-binding domain"/>
    <property type="match status" value="1"/>
</dbReference>
<comment type="subcellular location">
    <subcellularLocation>
        <location evidence="2">Secreted</location>
    </subcellularLocation>
</comment>
<evidence type="ECO:0000256" key="6">
    <source>
        <dbReference type="ARBA" id="ARBA00022525"/>
    </source>
</evidence>
<evidence type="ECO:0000256" key="11">
    <source>
        <dbReference type="ARBA" id="ARBA00034010"/>
    </source>
</evidence>
<evidence type="ECO:0000313" key="18">
    <source>
        <dbReference type="EMBL" id="KAJ2924494.1"/>
    </source>
</evidence>
<comment type="catalytic activity">
    <reaction evidence="13">
        <text>a pyranoside + acceptor = a pyranosid-3-ulose + reduced acceptor.</text>
        <dbReference type="EC" id="1.1.99.29"/>
    </reaction>
</comment>
<comment type="catalytic activity">
    <reaction evidence="11">
        <text>pyranose + acceptor = pyranos-2,3-diulose + reduced acceptor.</text>
        <dbReference type="EC" id="1.1.99.29"/>
    </reaction>
</comment>
<comment type="catalytic activity">
    <reaction evidence="12">
        <text>pyranose + acceptor = pyranos-3-ulose + reduced acceptor.</text>
        <dbReference type="EC" id="1.1.99.29"/>
    </reaction>
</comment>
<dbReference type="SUPFAM" id="SSF54373">
    <property type="entry name" value="FAD-linked reductases, C-terminal domain"/>
    <property type="match status" value="1"/>
</dbReference>
<keyword evidence="19" id="KW-1185">Reference proteome</keyword>
<evidence type="ECO:0000256" key="14">
    <source>
        <dbReference type="ARBA" id="ARBA00034059"/>
    </source>
</evidence>
<comment type="function">
    <text evidence="9">Catalyzes the single-oxidation or sequential double oxidation reaction of carbohydrates primarily at carbon-2 and/or carbon-3 with the concomitant reduction of the flavin. The enzyme exhibits a broad sugar substrate specificity, oxidizing different aldopyranoses to the corresponding C-1, C-2, C-3 or C-1,2, C-2,3 and C-3,4 (di)dehydro sugars with substrate-specific regioselectivity. Accepts only a narrow range of electron acceptors such as substituted benzoquinones and complexed metal ions and reacts extremely slowly with O(2) as acceptor. May play a role in the natural recycling of plant matter by oxidizing all major monosaccharides in lignocellulose and by reducing quinone compounds or reactive radical species generated during lignin depolymerization.</text>
</comment>
<dbReference type="Gene3D" id="3.50.50.60">
    <property type="entry name" value="FAD/NAD(P)-binding domain"/>
    <property type="match status" value="1"/>
</dbReference>
<comment type="subunit">
    <text evidence="4">Monomer.</text>
</comment>
<dbReference type="Pfam" id="PF00732">
    <property type="entry name" value="GMC_oxred_N"/>
    <property type="match status" value="1"/>
</dbReference>
<dbReference type="PANTHER" id="PTHR11552">
    <property type="entry name" value="GLUCOSE-METHANOL-CHOLINE GMC OXIDOREDUCTASE"/>
    <property type="match status" value="1"/>
</dbReference>
<evidence type="ECO:0000256" key="8">
    <source>
        <dbReference type="ARBA" id="ARBA00022827"/>
    </source>
</evidence>
<comment type="similarity">
    <text evidence="3">Belongs to the GMC oxidoreductase family.</text>
</comment>
<keyword evidence="7" id="KW-0285">Flavoprotein</keyword>
<feature type="active site" description="Proton donor" evidence="15">
    <location>
        <position position="578"/>
    </location>
</feature>
<dbReference type="Pfam" id="PF05199">
    <property type="entry name" value="GMC_oxred_C"/>
    <property type="match status" value="1"/>
</dbReference>
<evidence type="ECO:0000256" key="12">
    <source>
        <dbReference type="ARBA" id="ARBA00034029"/>
    </source>
</evidence>
<evidence type="ECO:0000256" key="2">
    <source>
        <dbReference type="ARBA" id="ARBA00004613"/>
    </source>
</evidence>
<feature type="binding site" evidence="16">
    <location>
        <position position="296"/>
    </location>
    <ligand>
        <name>FAD</name>
        <dbReference type="ChEBI" id="CHEBI:57692"/>
    </ligand>
</feature>
<dbReference type="GO" id="GO:0033718">
    <property type="term" value="F:pyranose dehydrogenase (acceptor) activity"/>
    <property type="evidence" value="ECO:0007669"/>
    <property type="project" value="UniProtKB-EC"/>
</dbReference>
<dbReference type="GO" id="GO:0050660">
    <property type="term" value="F:flavin adenine dinucleotide binding"/>
    <property type="evidence" value="ECO:0007669"/>
    <property type="project" value="InterPro"/>
</dbReference>
<feature type="domain" description="Glucose-methanol-choline oxidoreductase N-terminal" evidence="17">
    <location>
        <begin position="337"/>
        <end position="351"/>
    </location>
</feature>
<evidence type="ECO:0000256" key="4">
    <source>
        <dbReference type="ARBA" id="ARBA00011245"/>
    </source>
</evidence>
<sequence length="644" mass="70924">MAILKSLSSTVLLGAVTLAAFRRARLEPSPRNRFSWITALALGLLVKKLLLGGRKSKLIRDASKVANDEEEYDYVIVGGGTAGCVLAARLSEDPSVKVLLLEAGASGQALLFSRIPAAFSLLFRSEHVWQLYTEPQSGANGRKKFWPRGKMLGGCSSINAQMAQFGAPGDFDRWGEIIGDDAWKWENFQNYFKKFERYVPHPDYPDVDLSLKGKAGPIRIGYFSDVSQTSKDFIKACNGVGIPYSPDFNTSKGPLGVNKIMTYIDETRTRVSSESAYFTKDVLSRSNLKVVINATVTKILTEKVGDEVKAVGVEFAKSKDGPRYRVKSKRDVIVSAGAVHSPQILLLSGIGPAAELNKHNIPVVHDLPGVGDNLIDHPVVDVYFRNKNHTAKFVKPQNPLDAIKLVGSLLQYYLAQRGAMATNFGESAAFLRSDDPKLFSESEFPSKLNDTTSASDSPDLEIFTTPFAYKEHGEWLFPMDTFAIHTVLLRPKSKGTLRLKSTDPWDSPSMDPNYLSEPEDVQKLVRGLRLILKIARQEPLASHLVHADTNSLLDHLLHLKSDEELEDVVRERVETLYHPTSTCRMAPLSKGGVVDSHLRVYGVKGLRVCDASVYSEIVSGHTAAAALATAEHLADIIKKENESV</sequence>
<dbReference type="PIRSF" id="PIRSF000137">
    <property type="entry name" value="Alcohol_oxidase"/>
    <property type="match status" value="1"/>
</dbReference>
<proteinExistence type="inferred from homology"/>
<comment type="catalytic activity">
    <reaction evidence="14">
        <text>a pyranoside + acceptor = a pyranosid-3,4-diulose + reduced acceptor.</text>
        <dbReference type="EC" id="1.1.99.29"/>
    </reaction>
</comment>
<comment type="catalytic activity">
    <reaction evidence="10">
        <text>pyranose + acceptor = pyranos-2-ulose + reduced acceptor.</text>
        <dbReference type="EC" id="1.1.99.29"/>
    </reaction>
</comment>
<dbReference type="Gene3D" id="3.30.560.10">
    <property type="entry name" value="Glucose Oxidase, domain 3"/>
    <property type="match status" value="1"/>
</dbReference>
<evidence type="ECO:0000256" key="10">
    <source>
        <dbReference type="ARBA" id="ARBA00033986"/>
    </source>
</evidence>
<organism evidence="18 19">
    <name type="scientific">Candolleomyces eurysporus</name>
    <dbReference type="NCBI Taxonomy" id="2828524"/>
    <lineage>
        <taxon>Eukaryota</taxon>
        <taxon>Fungi</taxon>
        <taxon>Dikarya</taxon>
        <taxon>Basidiomycota</taxon>
        <taxon>Agaricomycotina</taxon>
        <taxon>Agaricomycetes</taxon>
        <taxon>Agaricomycetidae</taxon>
        <taxon>Agaricales</taxon>
        <taxon>Agaricineae</taxon>
        <taxon>Psathyrellaceae</taxon>
        <taxon>Candolleomyces</taxon>
    </lineage>
</organism>
<evidence type="ECO:0000256" key="9">
    <source>
        <dbReference type="ARBA" id="ARBA00024699"/>
    </source>
</evidence>
<keyword evidence="8 16" id="KW-0274">FAD</keyword>
<feature type="active site" description="Proton acceptor" evidence="15">
    <location>
        <position position="621"/>
    </location>
</feature>
<dbReference type="PROSITE" id="PS00624">
    <property type="entry name" value="GMC_OXRED_2"/>
    <property type="match status" value="1"/>
</dbReference>
<dbReference type="InterPro" id="IPR036188">
    <property type="entry name" value="FAD/NAD-bd_sf"/>
</dbReference>
<evidence type="ECO:0000256" key="7">
    <source>
        <dbReference type="ARBA" id="ARBA00022630"/>
    </source>
</evidence>
<dbReference type="AlphaFoldDB" id="A0A9W8J1B1"/>
<dbReference type="EMBL" id="JANBPK010001218">
    <property type="protein sequence ID" value="KAJ2924494.1"/>
    <property type="molecule type" value="Genomic_DNA"/>
</dbReference>
<comment type="cofactor">
    <cofactor evidence="1 16">
        <name>FAD</name>
        <dbReference type="ChEBI" id="CHEBI:57692"/>
    </cofactor>
</comment>